<gene>
    <name evidence="6" type="ORF">MW046_01635</name>
</gene>
<dbReference type="Pfam" id="PF00239">
    <property type="entry name" value="Resolvase"/>
    <property type="match status" value="1"/>
</dbReference>
<accession>A0A8U0A269</accession>
<dbReference type="PANTHER" id="PTHR30461:SF2">
    <property type="entry name" value="SERINE RECOMBINASE PINE-RELATED"/>
    <property type="match status" value="1"/>
</dbReference>
<dbReference type="SUPFAM" id="SSF53041">
    <property type="entry name" value="Resolvase-like"/>
    <property type="match status" value="1"/>
</dbReference>
<dbReference type="GeneID" id="71926708"/>
<dbReference type="AlphaFoldDB" id="A0A8U0A269"/>
<evidence type="ECO:0000256" key="1">
    <source>
        <dbReference type="ARBA" id="ARBA00023125"/>
    </source>
</evidence>
<feature type="domain" description="Resolvase/invertase-type recombinase catalytic" evidence="4">
    <location>
        <begin position="77"/>
        <end position="226"/>
    </location>
</feature>
<dbReference type="KEGG" id="haad:MW046_01635"/>
<dbReference type="InterPro" id="IPR006119">
    <property type="entry name" value="Resolv_N"/>
</dbReference>
<dbReference type="Gene3D" id="3.90.1750.20">
    <property type="entry name" value="Putative Large Serine Recombinase, Chain B, Domain 2"/>
    <property type="match status" value="1"/>
</dbReference>
<dbReference type="InterPro" id="IPR036162">
    <property type="entry name" value="Resolvase-like_N_sf"/>
</dbReference>
<feature type="domain" description="Recombinase" evidence="5">
    <location>
        <begin position="237"/>
        <end position="346"/>
    </location>
</feature>
<keyword evidence="1" id="KW-0238">DNA-binding</keyword>
<protein>
    <submittedName>
        <fullName evidence="6">Recombinase family protein</fullName>
    </submittedName>
</protein>
<dbReference type="InterPro" id="IPR050639">
    <property type="entry name" value="SSR_resolvase"/>
</dbReference>
<dbReference type="PANTHER" id="PTHR30461">
    <property type="entry name" value="DNA-INVERTASE FROM LAMBDOID PROPHAGE"/>
    <property type="match status" value="1"/>
</dbReference>
<sequence>MRSGKGDRILSHIRSRVQSLKRWIPRVHLERQPSSKKESDARSNQSRLTAFESEDSDLDSVSPDDPPQNEPDKDRHTGIIYARVSTQKQVTDGTSLESQIAILREIADNEGISLECEPIRDKGETGTSFDRDGIQEVFQQAQKEAVSYLLVQDISRIGRAAAETLYFIYLLQTECDVTLVTPSGEQDISSTQGLLRTHLMSLMGQLMNEMRLRKANESVIRSFIDEKDWRAYNPIIPLGYSATEDGWIEKDPELAPVVQETFHEFIDCENYAETKRRIENEYGPVFDGHRIKTCLQEHAYIGRPQVSAEAASDYHGTRVIDDPALQMIEEETFDEVQAIIERKNEIHAMNDDTEEIVDFIEEFDLFGVVESSPAVTLRCENCGSNEMVKNGQRDLTGTSLSAYMYRCKECSTTRKWPRDSEYSHMKLLQEIPQLRGLREQLTNN</sequence>
<keyword evidence="7" id="KW-1185">Reference proteome</keyword>
<dbReference type="InterPro" id="IPR011109">
    <property type="entry name" value="DNA_bind_recombinase_dom"/>
</dbReference>
<evidence type="ECO:0000256" key="2">
    <source>
        <dbReference type="ARBA" id="ARBA00023172"/>
    </source>
</evidence>
<dbReference type="RefSeq" id="WP_247993830.1">
    <property type="nucleotide sequence ID" value="NZ_CP096019.1"/>
</dbReference>
<dbReference type="Proteomes" id="UP000831768">
    <property type="component" value="Chromosome"/>
</dbReference>
<evidence type="ECO:0000259" key="4">
    <source>
        <dbReference type="PROSITE" id="PS51736"/>
    </source>
</evidence>
<dbReference type="EMBL" id="CP096019">
    <property type="protein sequence ID" value="UPM43162.1"/>
    <property type="molecule type" value="Genomic_DNA"/>
</dbReference>
<dbReference type="GO" id="GO:0000150">
    <property type="term" value="F:DNA strand exchange activity"/>
    <property type="evidence" value="ECO:0007669"/>
    <property type="project" value="InterPro"/>
</dbReference>
<dbReference type="InterPro" id="IPR038109">
    <property type="entry name" value="DNA_bind_recomb_sf"/>
</dbReference>
<keyword evidence="2" id="KW-0233">DNA recombination</keyword>
<dbReference type="Pfam" id="PF07508">
    <property type="entry name" value="Recombinase"/>
    <property type="match status" value="1"/>
</dbReference>
<reference evidence="6" key="1">
    <citation type="submission" date="2022-04" db="EMBL/GenBank/DDBJ databases">
        <title>Halocatena sp. nov., isolated from a salt lake.</title>
        <authorList>
            <person name="Cui H.-L."/>
        </authorList>
    </citation>
    <scope>NUCLEOTIDE SEQUENCE</scope>
    <source>
        <strain evidence="6">AD-1</strain>
    </source>
</reference>
<dbReference type="SMART" id="SM00857">
    <property type="entry name" value="Resolvase"/>
    <property type="match status" value="1"/>
</dbReference>
<feature type="compositionally biased region" description="Basic and acidic residues" evidence="3">
    <location>
        <begin position="27"/>
        <end position="41"/>
    </location>
</feature>
<dbReference type="PROSITE" id="PS51737">
    <property type="entry name" value="RECOMBINASE_DNA_BIND"/>
    <property type="match status" value="1"/>
</dbReference>
<name>A0A8U0A269_9EURY</name>
<dbReference type="Gene3D" id="3.40.50.1390">
    <property type="entry name" value="Resolvase, N-terminal catalytic domain"/>
    <property type="match status" value="1"/>
</dbReference>
<evidence type="ECO:0000313" key="7">
    <source>
        <dbReference type="Proteomes" id="UP000831768"/>
    </source>
</evidence>
<feature type="region of interest" description="Disordered" evidence="3">
    <location>
        <begin position="25"/>
        <end position="76"/>
    </location>
</feature>
<evidence type="ECO:0000313" key="6">
    <source>
        <dbReference type="EMBL" id="UPM43162.1"/>
    </source>
</evidence>
<dbReference type="PROSITE" id="PS51736">
    <property type="entry name" value="RECOMBINASES_3"/>
    <property type="match status" value="1"/>
</dbReference>
<proteinExistence type="predicted"/>
<organism evidence="6 7">
    <name type="scientific">Halocatena salina</name>
    <dbReference type="NCBI Taxonomy" id="2934340"/>
    <lineage>
        <taxon>Archaea</taxon>
        <taxon>Methanobacteriati</taxon>
        <taxon>Methanobacteriota</taxon>
        <taxon>Stenosarchaea group</taxon>
        <taxon>Halobacteria</taxon>
        <taxon>Halobacteriales</taxon>
        <taxon>Natronomonadaceae</taxon>
        <taxon>Halocatena</taxon>
    </lineage>
</organism>
<evidence type="ECO:0000256" key="3">
    <source>
        <dbReference type="SAM" id="MobiDB-lite"/>
    </source>
</evidence>
<dbReference type="CDD" id="cd00338">
    <property type="entry name" value="Ser_Recombinase"/>
    <property type="match status" value="1"/>
</dbReference>
<evidence type="ECO:0000259" key="5">
    <source>
        <dbReference type="PROSITE" id="PS51737"/>
    </source>
</evidence>
<dbReference type="GO" id="GO:0003677">
    <property type="term" value="F:DNA binding"/>
    <property type="evidence" value="ECO:0007669"/>
    <property type="project" value="UniProtKB-KW"/>
</dbReference>